<keyword evidence="3" id="KW-0285">Flavoprotein</keyword>
<evidence type="ECO:0000256" key="2">
    <source>
        <dbReference type="ARBA" id="ARBA00004141"/>
    </source>
</evidence>
<feature type="domain" description="FAD-binding FR-type" evidence="14">
    <location>
        <begin position="235"/>
        <end position="335"/>
    </location>
</feature>
<evidence type="ECO:0000313" key="16">
    <source>
        <dbReference type="Proteomes" id="UP001596039"/>
    </source>
</evidence>
<feature type="transmembrane region" description="Helical" evidence="13">
    <location>
        <begin position="65"/>
        <end position="90"/>
    </location>
</feature>
<keyword evidence="11" id="KW-0411">Iron-sulfur</keyword>
<protein>
    <submittedName>
        <fullName evidence="15">Ferric reductase-like transmembrane domain-containing protein</fullName>
    </submittedName>
</protein>
<gene>
    <name evidence="15" type="ORF">ACFPJ4_06160</name>
</gene>
<evidence type="ECO:0000256" key="11">
    <source>
        <dbReference type="ARBA" id="ARBA00023014"/>
    </source>
</evidence>
<proteinExistence type="predicted"/>
<dbReference type="SUPFAM" id="SSF52343">
    <property type="entry name" value="Ferredoxin reductase-like, C-terminal NADP-linked domain"/>
    <property type="match status" value="1"/>
</dbReference>
<feature type="transmembrane region" description="Helical" evidence="13">
    <location>
        <begin position="210"/>
        <end position="229"/>
    </location>
</feature>
<dbReference type="Pfam" id="PF01794">
    <property type="entry name" value="Ferric_reduct"/>
    <property type="match status" value="1"/>
</dbReference>
<dbReference type="PANTHER" id="PTHR47354:SF8">
    <property type="entry name" value="1,2-PHENYLACETYL-COA EPOXIDASE, SUBUNIT E"/>
    <property type="match status" value="1"/>
</dbReference>
<dbReference type="Gene3D" id="2.40.30.10">
    <property type="entry name" value="Translation factors"/>
    <property type="match status" value="1"/>
</dbReference>
<sequence>MTIDTRSQSRLSRPTPDHAAMYRRRARVGDILVVSLWLSASIAVALFLLTGGVSRFATVPDAVTSAGIVTGLVGTDFVLAMLLLAARVPFIDRAIGHDRAIAVHRALGKPAFYLLVAHGLLLLIGYGLGTGIDPIAELAPLLSIPDMPLAVAALGLLAVVIVSSFVAVRRRVSYETWHLIHLLSYAAVVASIPHQLSIGKVFSPTSIERVYWLLLYVIAFGAIFLHRFLEPLIASIQHGLRVDRMTEEAPGVVSIHLAGRRLRALQSAGGQFFVWRFWTPGTWWHSHPISLSAAPTDTELRITVRDLGEGTRSISAVRPGTRVWFEGPYGVFTDAGRTAPKLAVVAAGIGITPVRAMLQDAQLAPGEATVLLRASRPDDTFLWGEIDALARERGIAVTTMIGRRSADGPAWMTQAAADSGLTLLRLFPDLLQSDLYLCGPTAWLDEIEADARAAGLPDHQIHAERFDW</sequence>
<evidence type="ECO:0000256" key="4">
    <source>
        <dbReference type="ARBA" id="ARBA00022692"/>
    </source>
</evidence>
<evidence type="ECO:0000256" key="3">
    <source>
        <dbReference type="ARBA" id="ARBA00022630"/>
    </source>
</evidence>
<keyword evidence="7" id="KW-0274">FAD</keyword>
<keyword evidence="4 13" id="KW-0812">Transmembrane</keyword>
<evidence type="ECO:0000256" key="8">
    <source>
        <dbReference type="ARBA" id="ARBA00022989"/>
    </source>
</evidence>
<comment type="subcellular location">
    <subcellularLocation>
        <location evidence="2">Membrane</location>
        <topology evidence="2">Multi-pass membrane protein</topology>
    </subcellularLocation>
</comment>
<dbReference type="SUPFAM" id="SSF63380">
    <property type="entry name" value="Riboflavin synthase domain-like"/>
    <property type="match status" value="1"/>
</dbReference>
<dbReference type="InterPro" id="IPR017927">
    <property type="entry name" value="FAD-bd_FR_type"/>
</dbReference>
<keyword evidence="10" id="KW-0408">Iron</keyword>
<reference evidence="16" key="1">
    <citation type="journal article" date="2019" name="Int. J. Syst. Evol. Microbiol.">
        <title>The Global Catalogue of Microorganisms (GCM) 10K type strain sequencing project: providing services to taxonomists for standard genome sequencing and annotation.</title>
        <authorList>
            <consortium name="The Broad Institute Genomics Platform"/>
            <consortium name="The Broad Institute Genome Sequencing Center for Infectious Disease"/>
            <person name="Wu L."/>
            <person name="Ma J."/>
        </authorList>
    </citation>
    <scope>NUCLEOTIDE SEQUENCE [LARGE SCALE GENOMIC DNA]</scope>
    <source>
        <strain evidence="16">CGMCC 4.6997</strain>
    </source>
</reference>
<feature type="transmembrane region" description="Helical" evidence="13">
    <location>
        <begin position="111"/>
        <end position="129"/>
    </location>
</feature>
<dbReference type="RefSeq" id="WP_386739459.1">
    <property type="nucleotide sequence ID" value="NZ_JBHSMG010000001.1"/>
</dbReference>
<evidence type="ECO:0000256" key="5">
    <source>
        <dbReference type="ARBA" id="ARBA00022714"/>
    </source>
</evidence>
<evidence type="ECO:0000256" key="6">
    <source>
        <dbReference type="ARBA" id="ARBA00022723"/>
    </source>
</evidence>
<dbReference type="EMBL" id="JBHSMG010000001">
    <property type="protein sequence ID" value="MFC5501822.1"/>
    <property type="molecule type" value="Genomic_DNA"/>
</dbReference>
<evidence type="ECO:0000259" key="14">
    <source>
        <dbReference type="PROSITE" id="PS51384"/>
    </source>
</evidence>
<evidence type="ECO:0000256" key="12">
    <source>
        <dbReference type="ARBA" id="ARBA00023136"/>
    </source>
</evidence>
<evidence type="ECO:0000256" key="9">
    <source>
        <dbReference type="ARBA" id="ARBA00023002"/>
    </source>
</evidence>
<feature type="transmembrane region" description="Helical" evidence="13">
    <location>
        <begin position="149"/>
        <end position="168"/>
    </location>
</feature>
<evidence type="ECO:0000313" key="15">
    <source>
        <dbReference type="EMBL" id="MFC5501822.1"/>
    </source>
</evidence>
<evidence type="ECO:0000256" key="7">
    <source>
        <dbReference type="ARBA" id="ARBA00022827"/>
    </source>
</evidence>
<name>A0ABW0NP50_9MICO</name>
<evidence type="ECO:0000256" key="10">
    <source>
        <dbReference type="ARBA" id="ARBA00023004"/>
    </source>
</evidence>
<dbReference type="Gene3D" id="3.40.50.80">
    <property type="entry name" value="Nucleotide-binding domain of ferredoxin-NADP reductase (FNR) module"/>
    <property type="match status" value="1"/>
</dbReference>
<comment type="cofactor">
    <cofactor evidence="1">
        <name>FAD</name>
        <dbReference type="ChEBI" id="CHEBI:57692"/>
    </cofactor>
</comment>
<dbReference type="InterPro" id="IPR050415">
    <property type="entry name" value="MRET"/>
</dbReference>
<dbReference type="InterPro" id="IPR039261">
    <property type="entry name" value="FNR_nucleotide-bd"/>
</dbReference>
<dbReference type="Proteomes" id="UP001596039">
    <property type="component" value="Unassembled WGS sequence"/>
</dbReference>
<keyword evidence="9" id="KW-0560">Oxidoreductase</keyword>
<evidence type="ECO:0000256" key="13">
    <source>
        <dbReference type="SAM" id="Phobius"/>
    </source>
</evidence>
<keyword evidence="16" id="KW-1185">Reference proteome</keyword>
<feature type="transmembrane region" description="Helical" evidence="13">
    <location>
        <begin position="31"/>
        <end position="53"/>
    </location>
</feature>
<keyword evidence="5" id="KW-0001">2Fe-2S</keyword>
<dbReference type="InterPro" id="IPR013130">
    <property type="entry name" value="Fe3_Rdtase_TM_dom"/>
</dbReference>
<dbReference type="PANTHER" id="PTHR47354">
    <property type="entry name" value="NADH OXIDOREDUCTASE HCR"/>
    <property type="match status" value="1"/>
</dbReference>
<keyword evidence="8 13" id="KW-1133">Transmembrane helix</keyword>
<organism evidence="15 16">
    <name type="scientific">Lysinimonas soli</name>
    <dbReference type="NCBI Taxonomy" id="1074233"/>
    <lineage>
        <taxon>Bacteria</taxon>
        <taxon>Bacillati</taxon>
        <taxon>Actinomycetota</taxon>
        <taxon>Actinomycetes</taxon>
        <taxon>Micrococcales</taxon>
        <taxon>Microbacteriaceae</taxon>
        <taxon>Lysinimonas</taxon>
    </lineage>
</organism>
<evidence type="ECO:0000256" key="1">
    <source>
        <dbReference type="ARBA" id="ARBA00001974"/>
    </source>
</evidence>
<keyword evidence="6" id="KW-0479">Metal-binding</keyword>
<dbReference type="PRINTS" id="PR00410">
    <property type="entry name" value="PHEHYDRXLASE"/>
</dbReference>
<accession>A0ABW0NP50</accession>
<dbReference type="PROSITE" id="PS51384">
    <property type="entry name" value="FAD_FR"/>
    <property type="match status" value="1"/>
</dbReference>
<keyword evidence="12 13" id="KW-0472">Membrane</keyword>
<comment type="caution">
    <text evidence="15">The sequence shown here is derived from an EMBL/GenBank/DDBJ whole genome shotgun (WGS) entry which is preliminary data.</text>
</comment>
<dbReference type="InterPro" id="IPR017938">
    <property type="entry name" value="Riboflavin_synthase-like_b-brl"/>
</dbReference>